<feature type="domain" description="PPIase FKBP-type" evidence="9">
    <location>
        <begin position="141"/>
        <end position="228"/>
    </location>
</feature>
<protein>
    <recommendedName>
        <fullName evidence="7">Peptidyl-prolyl cis-trans isomerase</fullName>
        <ecNumber evidence="7">5.2.1.8</ecNumber>
    </recommendedName>
</protein>
<dbReference type="PROSITE" id="PS50059">
    <property type="entry name" value="FKBP_PPIASE"/>
    <property type="match status" value="1"/>
</dbReference>
<evidence type="ECO:0000256" key="6">
    <source>
        <dbReference type="PROSITE-ProRule" id="PRU00277"/>
    </source>
</evidence>
<dbReference type="PRINTS" id="PR01730">
    <property type="entry name" value="INFPOTNTIATR"/>
</dbReference>
<dbReference type="EMBL" id="CP003364">
    <property type="protein sequence ID" value="AGA25598.1"/>
    <property type="molecule type" value="Genomic_DNA"/>
</dbReference>
<dbReference type="Pfam" id="PF01346">
    <property type="entry name" value="FKBP_N"/>
    <property type="match status" value="1"/>
</dbReference>
<evidence type="ECO:0000256" key="2">
    <source>
        <dbReference type="ARBA" id="ARBA00006577"/>
    </source>
</evidence>
<dbReference type="GO" id="GO:0016020">
    <property type="term" value="C:membrane"/>
    <property type="evidence" value="ECO:0007669"/>
    <property type="project" value="InterPro"/>
</dbReference>
<keyword evidence="3 8" id="KW-0732">Signal</keyword>
<evidence type="ECO:0000259" key="9">
    <source>
        <dbReference type="PROSITE" id="PS50059"/>
    </source>
</evidence>
<evidence type="ECO:0000256" key="1">
    <source>
        <dbReference type="ARBA" id="ARBA00000971"/>
    </source>
</evidence>
<dbReference type="PANTHER" id="PTHR43811">
    <property type="entry name" value="FKBP-TYPE PEPTIDYL-PROLYL CIS-TRANS ISOMERASE FKPA"/>
    <property type="match status" value="1"/>
</dbReference>
<dbReference type="eggNOG" id="COG0545">
    <property type="taxonomic scope" value="Bacteria"/>
</dbReference>
<dbReference type="AlphaFoldDB" id="L0D9T6"/>
<evidence type="ECO:0000256" key="3">
    <source>
        <dbReference type="ARBA" id="ARBA00022729"/>
    </source>
</evidence>
<name>L0D9T6_SINAD</name>
<dbReference type="GO" id="GO:0003755">
    <property type="term" value="F:peptidyl-prolyl cis-trans isomerase activity"/>
    <property type="evidence" value="ECO:0007669"/>
    <property type="project" value="UniProtKB-UniRule"/>
</dbReference>
<reference evidence="10 11" key="1">
    <citation type="submission" date="2012-02" db="EMBL/GenBank/DDBJ databases">
        <title>Complete sequence of chromosome of Singulisphaera acidiphila DSM 18658.</title>
        <authorList>
            <consortium name="US DOE Joint Genome Institute (JGI-PGF)"/>
            <person name="Lucas S."/>
            <person name="Copeland A."/>
            <person name="Lapidus A."/>
            <person name="Glavina del Rio T."/>
            <person name="Dalin E."/>
            <person name="Tice H."/>
            <person name="Bruce D."/>
            <person name="Goodwin L."/>
            <person name="Pitluck S."/>
            <person name="Peters L."/>
            <person name="Ovchinnikova G."/>
            <person name="Chertkov O."/>
            <person name="Kyrpides N."/>
            <person name="Mavromatis K."/>
            <person name="Ivanova N."/>
            <person name="Brettin T."/>
            <person name="Detter J.C."/>
            <person name="Han C."/>
            <person name="Larimer F."/>
            <person name="Land M."/>
            <person name="Hauser L."/>
            <person name="Markowitz V."/>
            <person name="Cheng J.-F."/>
            <person name="Hugenholtz P."/>
            <person name="Woyke T."/>
            <person name="Wu D."/>
            <person name="Tindall B."/>
            <person name="Pomrenke H."/>
            <person name="Brambilla E."/>
            <person name="Klenk H.-P."/>
            <person name="Eisen J.A."/>
        </authorList>
    </citation>
    <scope>NUCLEOTIDE SEQUENCE [LARGE SCALE GENOMIC DNA]</scope>
    <source>
        <strain evidence="11">ATCC BAA-1392 / DSM 18658 / VKM B-2454 / MOB10</strain>
    </source>
</reference>
<dbReference type="EC" id="5.2.1.8" evidence="7"/>
<dbReference type="RefSeq" id="WP_015244774.1">
    <property type="nucleotide sequence ID" value="NC_019892.1"/>
</dbReference>
<accession>L0D9T6</accession>
<dbReference type="InterPro" id="IPR000774">
    <property type="entry name" value="PPIase_FKBP_N"/>
</dbReference>
<dbReference type="Gene3D" id="1.10.287.460">
    <property type="entry name" value="Peptidyl-prolyl cis-trans isomerase, FKBP-type, N-terminal domain"/>
    <property type="match status" value="1"/>
</dbReference>
<feature type="chain" id="PRO_5003939968" description="Peptidyl-prolyl cis-trans isomerase" evidence="8">
    <location>
        <begin position="21"/>
        <end position="237"/>
    </location>
</feature>
<comment type="catalytic activity">
    <reaction evidence="1 6 7">
        <text>[protein]-peptidylproline (omega=180) = [protein]-peptidylproline (omega=0)</text>
        <dbReference type="Rhea" id="RHEA:16237"/>
        <dbReference type="Rhea" id="RHEA-COMP:10747"/>
        <dbReference type="Rhea" id="RHEA-COMP:10748"/>
        <dbReference type="ChEBI" id="CHEBI:83833"/>
        <dbReference type="ChEBI" id="CHEBI:83834"/>
        <dbReference type="EC" id="5.2.1.8"/>
    </reaction>
</comment>
<gene>
    <name evidence="10" type="ordered locus">Sinac_1209</name>
</gene>
<dbReference type="SUPFAM" id="SSF54534">
    <property type="entry name" value="FKBP-like"/>
    <property type="match status" value="1"/>
</dbReference>
<proteinExistence type="inferred from homology"/>
<dbReference type="HOGENOM" id="CLU_013615_0_1_0"/>
<dbReference type="PANTHER" id="PTHR43811:SF19">
    <property type="entry name" value="39 KDA FK506-BINDING NUCLEAR PROTEIN"/>
    <property type="match status" value="1"/>
</dbReference>
<organism evidence="10 11">
    <name type="scientific">Singulisphaera acidiphila (strain ATCC BAA-1392 / DSM 18658 / VKM B-2454 / MOB10)</name>
    <dbReference type="NCBI Taxonomy" id="886293"/>
    <lineage>
        <taxon>Bacteria</taxon>
        <taxon>Pseudomonadati</taxon>
        <taxon>Planctomycetota</taxon>
        <taxon>Planctomycetia</taxon>
        <taxon>Isosphaerales</taxon>
        <taxon>Isosphaeraceae</taxon>
        <taxon>Singulisphaera</taxon>
    </lineage>
</organism>
<dbReference type="OrthoDB" id="280278at2"/>
<dbReference type="Pfam" id="PF00254">
    <property type="entry name" value="FKBP_C"/>
    <property type="match status" value="1"/>
</dbReference>
<dbReference type="InterPro" id="IPR001179">
    <property type="entry name" value="PPIase_FKBP_dom"/>
</dbReference>
<keyword evidence="11" id="KW-1185">Reference proteome</keyword>
<evidence type="ECO:0000256" key="5">
    <source>
        <dbReference type="ARBA" id="ARBA00023235"/>
    </source>
</evidence>
<comment type="similarity">
    <text evidence="2 7">Belongs to the FKBP-type PPIase family.</text>
</comment>
<dbReference type="Gene3D" id="3.10.50.40">
    <property type="match status" value="1"/>
</dbReference>
<evidence type="ECO:0000256" key="7">
    <source>
        <dbReference type="RuleBase" id="RU003915"/>
    </source>
</evidence>
<feature type="signal peptide" evidence="8">
    <location>
        <begin position="1"/>
        <end position="20"/>
    </location>
</feature>
<evidence type="ECO:0000256" key="8">
    <source>
        <dbReference type="SAM" id="SignalP"/>
    </source>
</evidence>
<evidence type="ECO:0000313" key="10">
    <source>
        <dbReference type="EMBL" id="AGA25598.1"/>
    </source>
</evidence>
<dbReference type="GO" id="GO:0006457">
    <property type="term" value="P:protein folding"/>
    <property type="evidence" value="ECO:0007669"/>
    <property type="project" value="InterPro"/>
</dbReference>
<dbReference type="STRING" id="886293.Sinac_1209"/>
<dbReference type="InterPro" id="IPR008104">
    <property type="entry name" value="INFPOTNTIATR"/>
</dbReference>
<keyword evidence="4 6" id="KW-0697">Rotamase</keyword>
<evidence type="ECO:0000256" key="4">
    <source>
        <dbReference type="ARBA" id="ARBA00023110"/>
    </source>
</evidence>
<keyword evidence="5 6" id="KW-0413">Isomerase</keyword>
<dbReference type="KEGG" id="saci:Sinac_1209"/>
<dbReference type="InterPro" id="IPR046357">
    <property type="entry name" value="PPIase_dom_sf"/>
</dbReference>
<dbReference type="Proteomes" id="UP000010798">
    <property type="component" value="Chromosome"/>
</dbReference>
<evidence type="ECO:0000313" key="11">
    <source>
        <dbReference type="Proteomes" id="UP000010798"/>
    </source>
</evidence>
<dbReference type="FunFam" id="3.10.50.40:FF:000006">
    <property type="entry name" value="Peptidyl-prolyl cis-trans isomerase"/>
    <property type="match status" value="1"/>
</dbReference>
<dbReference type="InterPro" id="IPR036944">
    <property type="entry name" value="PPIase_FKBP_N_sf"/>
</dbReference>
<sequence>MKGFIIATAGLALIAVTALGQVEKEKAAPAGGAVSAKDLKQKASYGIGVGIGKSFKSQSVDIDTDALAKGIKDSMDGKPAMTEDQIREVLFAFQEEMLAKVKKESEAFLANNAKQKGVVTTKSGLQYLVLKEGAGKSPKSTDSVKVNYVGTLINGTEFDSSYKAGMPANFQVDQVIKGWTEALQLMKKGSKFRLFIPSELAYGARPPGGGTIRPNDTLIFEVELLDINPPAAAASPK</sequence>